<evidence type="ECO:0000256" key="2">
    <source>
        <dbReference type="ARBA" id="ARBA00022617"/>
    </source>
</evidence>
<evidence type="ECO:0000259" key="7">
    <source>
        <dbReference type="PROSITE" id="PS01033"/>
    </source>
</evidence>
<comment type="similarity">
    <text evidence="6">Belongs to the globin family.</text>
</comment>
<gene>
    <name evidence="8" type="ORF">SCF082_LOCUS40380</name>
</gene>
<evidence type="ECO:0000256" key="3">
    <source>
        <dbReference type="ARBA" id="ARBA00022621"/>
    </source>
</evidence>
<dbReference type="PANTHER" id="PTHR46458:SF1">
    <property type="entry name" value="GEO09476P1"/>
    <property type="match status" value="1"/>
</dbReference>
<organism evidence="8 9">
    <name type="scientific">Durusdinium trenchii</name>
    <dbReference type="NCBI Taxonomy" id="1381693"/>
    <lineage>
        <taxon>Eukaryota</taxon>
        <taxon>Sar</taxon>
        <taxon>Alveolata</taxon>
        <taxon>Dinophyceae</taxon>
        <taxon>Suessiales</taxon>
        <taxon>Symbiodiniaceae</taxon>
        <taxon>Durusdinium</taxon>
    </lineage>
</organism>
<accession>A0ABP0QDJ9</accession>
<sequence>MAAVGVNHPAPLSVDLKSPPVDVNGPIDARDIELVQQTFARVAMLGSNTVGRLLFMNIFKIAPGAVKLFPLANCEANMWRPGSALEVHVLKVVETIATAVSLLKDLDTLVPILQELGLKHVGYGVQKAHYDVVGQALIATLDVTLGRHFTEPVKNAYLKVWTVIKDTMISDNYKS</sequence>
<keyword evidence="3 6" id="KW-0561">Oxygen transport</keyword>
<evidence type="ECO:0000256" key="5">
    <source>
        <dbReference type="ARBA" id="ARBA00023004"/>
    </source>
</evidence>
<dbReference type="InterPro" id="IPR050532">
    <property type="entry name" value="Globin-like_OT"/>
</dbReference>
<dbReference type="InterPro" id="IPR012292">
    <property type="entry name" value="Globin/Proto"/>
</dbReference>
<dbReference type="EMBL" id="CAXAMM010039263">
    <property type="protein sequence ID" value="CAK9085236.1"/>
    <property type="molecule type" value="Genomic_DNA"/>
</dbReference>
<keyword evidence="9" id="KW-1185">Reference proteome</keyword>
<keyword evidence="5" id="KW-0408">Iron</keyword>
<evidence type="ECO:0000313" key="8">
    <source>
        <dbReference type="EMBL" id="CAK9085236.1"/>
    </source>
</evidence>
<keyword evidence="1 6" id="KW-0813">Transport</keyword>
<keyword evidence="2 6" id="KW-0349">Heme</keyword>
<keyword evidence="4" id="KW-0479">Metal-binding</keyword>
<dbReference type="PROSITE" id="PS01033">
    <property type="entry name" value="GLOBIN"/>
    <property type="match status" value="1"/>
</dbReference>
<dbReference type="InterPro" id="IPR000971">
    <property type="entry name" value="Globin"/>
</dbReference>
<dbReference type="Gene3D" id="1.10.490.10">
    <property type="entry name" value="Globins"/>
    <property type="match status" value="1"/>
</dbReference>
<feature type="domain" description="Globin" evidence="7">
    <location>
        <begin position="26"/>
        <end position="173"/>
    </location>
</feature>
<name>A0ABP0QDJ9_9DINO</name>
<evidence type="ECO:0000313" key="9">
    <source>
        <dbReference type="Proteomes" id="UP001642464"/>
    </source>
</evidence>
<dbReference type="Proteomes" id="UP001642464">
    <property type="component" value="Unassembled WGS sequence"/>
</dbReference>
<evidence type="ECO:0000256" key="4">
    <source>
        <dbReference type="ARBA" id="ARBA00022723"/>
    </source>
</evidence>
<proteinExistence type="inferred from homology"/>
<dbReference type="InterPro" id="IPR009050">
    <property type="entry name" value="Globin-like_sf"/>
</dbReference>
<evidence type="ECO:0000256" key="1">
    <source>
        <dbReference type="ARBA" id="ARBA00022448"/>
    </source>
</evidence>
<reference evidence="8 9" key="1">
    <citation type="submission" date="2024-02" db="EMBL/GenBank/DDBJ databases">
        <authorList>
            <person name="Chen Y."/>
            <person name="Shah S."/>
            <person name="Dougan E. K."/>
            <person name="Thang M."/>
            <person name="Chan C."/>
        </authorList>
    </citation>
    <scope>NUCLEOTIDE SEQUENCE [LARGE SCALE GENOMIC DNA]</scope>
</reference>
<protein>
    <submittedName>
        <fullName evidence="8">Neuroglobin-2</fullName>
    </submittedName>
</protein>
<dbReference type="PANTHER" id="PTHR46458">
    <property type="entry name" value="BLR2807 PROTEIN"/>
    <property type="match status" value="1"/>
</dbReference>
<dbReference type="SUPFAM" id="SSF46458">
    <property type="entry name" value="Globin-like"/>
    <property type="match status" value="1"/>
</dbReference>
<comment type="caution">
    <text evidence="8">The sequence shown here is derived from an EMBL/GenBank/DDBJ whole genome shotgun (WGS) entry which is preliminary data.</text>
</comment>
<dbReference type="Pfam" id="PF00042">
    <property type="entry name" value="Globin"/>
    <property type="match status" value="1"/>
</dbReference>
<evidence type="ECO:0000256" key="6">
    <source>
        <dbReference type="RuleBase" id="RU000356"/>
    </source>
</evidence>